<keyword evidence="1" id="KW-1133">Transmembrane helix</keyword>
<feature type="transmembrane region" description="Helical" evidence="1">
    <location>
        <begin position="25"/>
        <end position="46"/>
    </location>
</feature>
<organism evidence="2 3">
    <name type="scientific">Aerophototrophica crusticola</name>
    <dbReference type="NCBI Taxonomy" id="1709002"/>
    <lineage>
        <taxon>Bacteria</taxon>
        <taxon>Pseudomonadati</taxon>
        <taxon>Pseudomonadota</taxon>
        <taxon>Alphaproteobacteria</taxon>
        <taxon>Rhodospirillales</taxon>
        <taxon>Rhodospirillaceae</taxon>
        <taxon>Aerophototrophica</taxon>
    </lineage>
</organism>
<keyword evidence="3" id="KW-1185">Reference proteome</keyword>
<keyword evidence="1" id="KW-0812">Transmembrane</keyword>
<feature type="transmembrane region" description="Helical" evidence="1">
    <location>
        <begin position="319"/>
        <end position="344"/>
    </location>
</feature>
<dbReference type="AlphaFoldDB" id="A0A858R452"/>
<dbReference type="KEGG" id="acru:HHL28_02730"/>
<feature type="transmembrane region" description="Helical" evidence="1">
    <location>
        <begin position="210"/>
        <end position="228"/>
    </location>
</feature>
<proteinExistence type="predicted"/>
<feature type="transmembrane region" description="Helical" evidence="1">
    <location>
        <begin position="155"/>
        <end position="174"/>
    </location>
</feature>
<evidence type="ECO:0008006" key="4">
    <source>
        <dbReference type="Google" id="ProtNLM"/>
    </source>
</evidence>
<feature type="transmembrane region" description="Helical" evidence="1">
    <location>
        <begin position="364"/>
        <end position="384"/>
    </location>
</feature>
<keyword evidence="1" id="KW-0472">Membrane</keyword>
<evidence type="ECO:0000256" key="1">
    <source>
        <dbReference type="SAM" id="Phobius"/>
    </source>
</evidence>
<feature type="transmembrane region" description="Helical" evidence="1">
    <location>
        <begin position="119"/>
        <end position="135"/>
    </location>
</feature>
<name>A0A858R452_9PROT</name>
<feature type="transmembrane region" description="Helical" evidence="1">
    <location>
        <begin position="235"/>
        <end position="253"/>
    </location>
</feature>
<feature type="transmembrane region" description="Helical" evidence="1">
    <location>
        <begin position="58"/>
        <end position="80"/>
    </location>
</feature>
<evidence type="ECO:0000313" key="3">
    <source>
        <dbReference type="Proteomes" id="UP000501891"/>
    </source>
</evidence>
<dbReference type="Proteomes" id="UP000501891">
    <property type="component" value="Chromosome"/>
</dbReference>
<reference evidence="2" key="1">
    <citation type="submission" date="2020-04" db="EMBL/GenBank/DDBJ databases">
        <title>A desert anoxygenic phototrophic bacterium fixes CO2 using RubisCO under aerobic conditions.</title>
        <authorList>
            <person name="Tang K."/>
        </authorList>
    </citation>
    <scope>NUCLEOTIDE SEQUENCE [LARGE SCALE GENOMIC DNA]</scope>
    <source>
        <strain evidence="2">MIMtkB3</strain>
    </source>
</reference>
<evidence type="ECO:0000313" key="2">
    <source>
        <dbReference type="EMBL" id="QJE72161.1"/>
    </source>
</evidence>
<dbReference type="EMBL" id="CP051775">
    <property type="protein sequence ID" value="QJE72161.1"/>
    <property type="molecule type" value="Genomic_DNA"/>
</dbReference>
<accession>A0A858R452</accession>
<sequence>MWALIAALMAYGAFCMPAPQGFGPAELAVALGLFAAIGPARLFALSSGLSLRRPGADMLDWVGSLTLLALLLLGGVRGIALGWAERDILRDVVPLGFLFLPLLLGPLLACLTPRVLRRLAHAFALAGLLFALRWWGSQVMGIGPAGMAGPNSADYLLNSATVPFAAVWLPLAGLRPALERPGRGGWVLAGLGLIAGLACLGALAEAVHRAALLLCLGALGIGFVAQGLLRPRLGLVLLLGLLAASSILGPVLLDALDLVARKTEAVGLNNRLAEVEAVLAQTGRSPVAFLLGDGWGALLSNPAVGYLRVSYTHSLASYLLLKVGAVGLVLVLAYLGLLAGRILAAQARRPDLLLAAGPSLLLGLFLHTSFKFLCFGLLLALLTARGRGG</sequence>
<feature type="transmembrane region" description="Helical" evidence="1">
    <location>
        <begin position="186"/>
        <end position="204"/>
    </location>
</feature>
<protein>
    <recommendedName>
        <fullName evidence="4">O-antigen ligase domain-containing protein</fullName>
    </recommendedName>
</protein>
<feature type="transmembrane region" description="Helical" evidence="1">
    <location>
        <begin position="92"/>
        <end position="112"/>
    </location>
</feature>
<gene>
    <name evidence="2" type="ORF">HHL28_02730</name>
</gene>